<accession>A0AAE9F345</accession>
<keyword evidence="2" id="KW-1133">Transmembrane helix</keyword>
<evidence type="ECO:0000313" key="4">
    <source>
        <dbReference type="Proteomes" id="UP000829354"/>
    </source>
</evidence>
<dbReference type="PANTHER" id="PTHR46000:SF9">
    <property type="entry name" value="SEVEN TM RECEPTOR"/>
    <property type="match status" value="1"/>
</dbReference>
<keyword evidence="2" id="KW-0472">Membrane</keyword>
<dbReference type="SUPFAM" id="SSF81321">
    <property type="entry name" value="Family A G protein-coupled receptor-like"/>
    <property type="match status" value="1"/>
</dbReference>
<dbReference type="InterPro" id="IPR019428">
    <property type="entry name" value="7TM_GPCR_serpentine_rcpt_Str"/>
</dbReference>
<dbReference type="PANTHER" id="PTHR46000">
    <property type="entry name" value="SEVEN TM RECEPTOR-RELATED"/>
    <property type="match status" value="1"/>
</dbReference>
<proteinExistence type="predicted"/>
<evidence type="ECO:0008006" key="5">
    <source>
        <dbReference type="Google" id="ProtNLM"/>
    </source>
</evidence>
<keyword evidence="2" id="KW-0812">Transmembrane</keyword>
<dbReference type="Proteomes" id="UP000829354">
    <property type="component" value="Chromosome V"/>
</dbReference>
<sequence length="372" mass="43195">MPSAGNYLHWITVSHTLPLIGFITSITLGLTVLVLNFCGAQNKFGPYKYILNSFTIFGMIFAIMEIIVYPNVHNYNAGFLVFTFAEPFGVMDLTVRRIFLASYMVFYAATIALLSTQFLYRYWGVFAVYKLRYFKRFYWLFWPVFCSYFGLQYALGTSFCFKMDNTSMEYFREEMQYRYDWNISEIPAMALVAYDPSNGMVRWKNMAGVINIVFIVISLYGIMMFCGWSMYFKMEEKIRNFSDELKKHQKQLFKTLVLQITAPTIILFTPVFVIILMPFFDLPVSVPSGAFLCTFSLYPAMDSLIVMYVVSQYRQTTRKLYQDFKKAMESFRQARATVHHAVPTTTAHSKLPQNPHGGQSNLSRHTTVVQTL</sequence>
<evidence type="ECO:0000256" key="1">
    <source>
        <dbReference type="SAM" id="MobiDB-lite"/>
    </source>
</evidence>
<gene>
    <name evidence="3" type="ORF">L5515_006666</name>
</gene>
<dbReference type="AlphaFoldDB" id="A0AAE9F345"/>
<feature type="transmembrane region" description="Helical" evidence="2">
    <location>
        <begin position="252"/>
        <end position="277"/>
    </location>
</feature>
<feature type="transmembrane region" description="Helical" evidence="2">
    <location>
        <begin position="100"/>
        <end position="120"/>
    </location>
</feature>
<dbReference type="EMBL" id="CP092624">
    <property type="protein sequence ID" value="UMM33058.1"/>
    <property type="molecule type" value="Genomic_DNA"/>
</dbReference>
<name>A0AAE9F345_CAEBR</name>
<feature type="transmembrane region" description="Helical" evidence="2">
    <location>
        <begin position="289"/>
        <end position="310"/>
    </location>
</feature>
<feature type="transmembrane region" description="Helical" evidence="2">
    <location>
        <begin position="16"/>
        <end position="37"/>
    </location>
</feature>
<feature type="transmembrane region" description="Helical" evidence="2">
    <location>
        <begin position="209"/>
        <end position="231"/>
    </location>
</feature>
<feature type="compositionally biased region" description="Polar residues" evidence="1">
    <location>
        <begin position="356"/>
        <end position="372"/>
    </location>
</feature>
<feature type="transmembrane region" description="Helical" evidence="2">
    <location>
        <begin position="49"/>
        <end position="69"/>
    </location>
</feature>
<feature type="transmembrane region" description="Helical" evidence="2">
    <location>
        <begin position="140"/>
        <end position="161"/>
    </location>
</feature>
<feature type="region of interest" description="Disordered" evidence="1">
    <location>
        <begin position="344"/>
        <end position="372"/>
    </location>
</feature>
<protein>
    <recommendedName>
        <fullName evidence="5">Seven TM Receptor</fullName>
    </recommendedName>
</protein>
<reference evidence="3 4" key="1">
    <citation type="submission" date="2022-04" db="EMBL/GenBank/DDBJ databases">
        <title>Chromosome-level reference genomes for two strains of Caenorhabditis briggsae: an improved platform for comparative genomics.</title>
        <authorList>
            <person name="Stevens L."/>
            <person name="Andersen E."/>
        </authorList>
    </citation>
    <scope>NUCLEOTIDE SEQUENCE [LARGE SCALE GENOMIC DNA]</scope>
    <source>
        <strain evidence="3">VX34</strain>
        <tissue evidence="3">Whole-organism</tissue>
    </source>
</reference>
<organism evidence="3 4">
    <name type="scientific">Caenorhabditis briggsae</name>
    <dbReference type="NCBI Taxonomy" id="6238"/>
    <lineage>
        <taxon>Eukaryota</taxon>
        <taxon>Metazoa</taxon>
        <taxon>Ecdysozoa</taxon>
        <taxon>Nematoda</taxon>
        <taxon>Chromadorea</taxon>
        <taxon>Rhabditida</taxon>
        <taxon>Rhabditina</taxon>
        <taxon>Rhabditomorpha</taxon>
        <taxon>Rhabditoidea</taxon>
        <taxon>Rhabditidae</taxon>
        <taxon>Peloderinae</taxon>
        <taxon>Caenorhabditis</taxon>
    </lineage>
</organism>
<keyword evidence="4" id="KW-1185">Reference proteome</keyword>
<evidence type="ECO:0000256" key="2">
    <source>
        <dbReference type="SAM" id="Phobius"/>
    </source>
</evidence>
<evidence type="ECO:0000313" key="3">
    <source>
        <dbReference type="EMBL" id="UMM33058.1"/>
    </source>
</evidence>
<dbReference type="Pfam" id="PF10326">
    <property type="entry name" value="7TM_GPCR_Str"/>
    <property type="match status" value="1"/>
</dbReference>